<sequence length="162" mass="18904">MLQQEYGWVRQTRGNLLDFCRNLDPNHFTQTNGFGWQSVRDSLVHIADCYVAWLGSFVLLKTKKPLTPREELHNLSLEEIIARFEQVDSIVNELLELHGHKLNVLIEREIPWREAPELLSITPRKLLMHTITHEFHHKGQIVAMLRQMGYEPPNTDVLGTED</sequence>
<evidence type="ECO:0000313" key="5">
    <source>
        <dbReference type="EMBL" id="MCH6268808.1"/>
    </source>
</evidence>
<dbReference type="SUPFAM" id="SSF109854">
    <property type="entry name" value="DinB/YfiT-like putative metalloenzymes"/>
    <property type="match status" value="1"/>
</dbReference>
<dbReference type="Proteomes" id="UP000677265">
    <property type="component" value="Unassembled WGS sequence"/>
</dbReference>
<dbReference type="PANTHER" id="PTHR37302:SF3">
    <property type="entry name" value="DAMAGE-INDUCIBLE PROTEIN DINB"/>
    <property type="match status" value="1"/>
</dbReference>
<name>A0A942YB03_9BACI</name>
<protein>
    <submittedName>
        <fullName evidence="4">DinB family protein</fullName>
    </submittedName>
</protein>
<gene>
    <name evidence="5" type="ORF">KHB02_025090</name>
    <name evidence="4" type="ORF">KHB02_20645</name>
</gene>
<comment type="caution">
    <text evidence="4">The sequence shown here is derived from an EMBL/GenBank/DDBJ whole genome shotgun (WGS) entry which is preliminary data.</text>
</comment>
<evidence type="ECO:0000256" key="1">
    <source>
        <dbReference type="ARBA" id="ARBA00008635"/>
    </source>
</evidence>
<keyword evidence="2 3" id="KW-0479">Metal-binding</keyword>
<dbReference type="GO" id="GO:0046872">
    <property type="term" value="F:metal ion binding"/>
    <property type="evidence" value="ECO:0007669"/>
    <property type="project" value="UniProtKB-KW"/>
</dbReference>
<dbReference type="PANTHER" id="PTHR37302">
    <property type="entry name" value="SLR1116 PROTEIN"/>
    <property type="match status" value="1"/>
</dbReference>
<dbReference type="EMBL" id="JAGYPE020000068">
    <property type="protein sequence ID" value="MCH6268808.1"/>
    <property type="molecule type" value="Genomic_DNA"/>
</dbReference>
<reference evidence="4" key="1">
    <citation type="submission" date="2021-05" db="EMBL/GenBank/DDBJ databases">
        <title>Novel Bacillus species.</title>
        <authorList>
            <person name="Liu G."/>
        </authorList>
    </citation>
    <scope>NUCLEOTIDE SEQUENCE</scope>
    <source>
        <strain evidence="4 6">FJAT-50051</strain>
    </source>
</reference>
<organism evidence="4">
    <name type="scientific">Neobacillus citreus</name>
    <dbReference type="NCBI Taxonomy" id="2833578"/>
    <lineage>
        <taxon>Bacteria</taxon>
        <taxon>Bacillati</taxon>
        <taxon>Bacillota</taxon>
        <taxon>Bacilli</taxon>
        <taxon>Bacillales</taxon>
        <taxon>Bacillaceae</taxon>
        <taxon>Neobacillus</taxon>
    </lineage>
</organism>
<comment type="similarity">
    <text evidence="1">Belongs to the DinB family.</text>
</comment>
<dbReference type="InterPro" id="IPR034660">
    <property type="entry name" value="DinB/YfiT-like"/>
</dbReference>
<proteinExistence type="inferred from homology"/>
<dbReference type="InterPro" id="IPR007837">
    <property type="entry name" value="DinB"/>
</dbReference>
<dbReference type="RefSeq" id="WP_213143745.1">
    <property type="nucleotide sequence ID" value="NZ_JAGYPE020000068.1"/>
</dbReference>
<feature type="binding site" evidence="3">
    <location>
        <position position="45"/>
    </location>
    <ligand>
        <name>a divalent metal cation</name>
        <dbReference type="ChEBI" id="CHEBI:60240"/>
    </ligand>
</feature>
<evidence type="ECO:0000313" key="4">
    <source>
        <dbReference type="EMBL" id="MBS4183804.1"/>
    </source>
</evidence>
<dbReference type="Pfam" id="PF05163">
    <property type="entry name" value="DinB"/>
    <property type="match status" value="1"/>
</dbReference>
<feature type="binding site" evidence="3">
    <location>
        <position position="137"/>
    </location>
    <ligand>
        <name>a divalent metal cation</name>
        <dbReference type="ChEBI" id="CHEBI:60240"/>
    </ligand>
</feature>
<dbReference type="AlphaFoldDB" id="A0A942YB03"/>
<evidence type="ECO:0000256" key="3">
    <source>
        <dbReference type="PIRSR" id="PIRSR607837-1"/>
    </source>
</evidence>
<accession>A0A942YB03</accession>
<evidence type="ECO:0000256" key="2">
    <source>
        <dbReference type="ARBA" id="ARBA00022723"/>
    </source>
</evidence>
<keyword evidence="6" id="KW-1185">Reference proteome</keyword>
<dbReference type="Gene3D" id="1.20.120.450">
    <property type="entry name" value="dinb family like domain"/>
    <property type="match status" value="1"/>
</dbReference>
<dbReference type="EMBL" id="JAGYPE010000004">
    <property type="protein sequence ID" value="MBS4183804.1"/>
    <property type="molecule type" value="Genomic_DNA"/>
</dbReference>
<feature type="binding site" evidence="3">
    <location>
        <position position="133"/>
    </location>
    <ligand>
        <name>a divalent metal cation</name>
        <dbReference type="ChEBI" id="CHEBI:60240"/>
    </ligand>
</feature>
<evidence type="ECO:0000313" key="6">
    <source>
        <dbReference type="Proteomes" id="UP000677265"/>
    </source>
</evidence>